<gene>
    <name evidence="1" type="ORF">B0A48_08861</name>
</gene>
<keyword evidence="2" id="KW-1185">Reference proteome</keyword>
<reference evidence="2" key="1">
    <citation type="submission" date="2017-03" db="EMBL/GenBank/DDBJ databases">
        <title>Genomes of endolithic fungi from Antarctica.</title>
        <authorList>
            <person name="Coleine C."/>
            <person name="Masonjones S."/>
            <person name="Stajich J.E."/>
        </authorList>
    </citation>
    <scope>NUCLEOTIDE SEQUENCE [LARGE SCALE GENOMIC DNA]</scope>
    <source>
        <strain evidence="2">CCFEE 5527</strain>
    </source>
</reference>
<dbReference type="PANTHER" id="PTHR38436:SF3">
    <property type="entry name" value="CARBOXYMETHYLENEBUTENOLIDASE-RELATED"/>
    <property type="match status" value="1"/>
</dbReference>
<proteinExistence type="predicted"/>
<evidence type="ECO:0000313" key="1">
    <source>
        <dbReference type="EMBL" id="OQO06273.1"/>
    </source>
</evidence>
<dbReference type="SUPFAM" id="SSF54427">
    <property type="entry name" value="NTF2-like"/>
    <property type="match status" value="1"/>
</dbReference>
<evidence type="ECO:0000313" key="2">
    <source>
        <dbReference type="Proteomes" id="UP000192596"/>
    </source>
</evidence>
<dbReference type="InterPro" id="IPR032710">
    <property type="entry name" value="NTF2-like_dom_sf"/>
</dbReference>
<accession>A0A1V8T4D5</accession>
<dbReference type="InterPro" id="IPR009959">
    <property type="entry name" value="Cyclase_SnoaL-like"/>
</dbReference>
<dbReference type="GO" id="GO:0030638">
    <property type="term" value="P:polyketide metabolic process"/>
    <property type="evidence" value="ECO:0007669"/>
    <property type="project" value="InterPro"/>
</dbReference>
<organism evidence="1 2">
    <name type="scientific">Cryoendolithus antarcticus</name>
    <dbReference type="NCBI Taxonomy" id="1507870"/>
    <lineage>
        <taxon>Eukaryota</taxon>
        <taxon>Fungi</taxon>
        <taxon>Dikarya</taxon>
        <taxon>Ascomycota</taxon>
        <taxon>Pezizomycotina</taxon>
        <taxon>Dothideomycetes</taxon>
        <taxon>Dothideomycetidae</taxon>
        <taxon>Cladosporiales</taxon>
        <taxon>Cladosporiaceae</taxon>
        <taxon>Cryoendolithus</taxon>
    </lineage>
</organism>
<comment type="caution">
    <text evidence="1">The sequence shown here is derived from an EMBL/GenBank/DDBJ whole genome shotgun (WGS) entry which is preliminary data.</text>
</comment>
<dbReference type="PANTHER" id="PTHR38436">
    <property type="entry name" value="POLYKETIDE CYCLASE SNOAL-LIKE DOMAIN"/>
    <property type="match status" value="1"/>
</dbReference>
<evidence type="ECO:0008006" key="3">
    <source>
        <dbReference type="Google" id="ProtNLM"/>
    </source>
</evidence>
<sequence length="406" mass="44075">MGSIGEATESLPATKIEVVANGISLVHPLSRKGTGPGIILLISESGINDKSQLRIEDGIPSATMKWAEEGYCVVEVLPEAWSASVDPLAAATNALATADKCQPKETIGIVCYDYEIWNRVAPSASKIPSLAGIILYTTSSDLASLSPSLIPIAIHAAGAPVSPATERSKREKVYSYATTSSHLFATPFHPKFSYADEAVSHSRSLTFLKKVMEGPYFDLEAIWDEHTMFEFAERSVEKTMATMVQEPYVNHVPTLTGGIGRENLTAFYRDHFIFSNPADTELELISRTVGIDRVVDEFIFKFTHDTIVDWLFPGIPPTGHKVAIPMMAVVNIRGDRLYHEHISWDQATALAQLGLLPTHPAYSQAVARIGVNGASNGHAGPKLPIAGVATAEKMRDKNSVPSNLMF</sequence>
<dbReference type="OrthoDB" id="5440at2759"/>
<dbReference type="InParanoid" id="A0A1V8T4D5"/>
<dbReference type="EMBL" id="NAJO01000017">
    <property type="protein sequence ID" value="OQO06273.1"/>
    <property type="molecule type" value="Genomic_DNA"/>
</dbReference>
<dbReference type="STRING" id="1507870.A0A1V8T4D5"/>
<protein>
    <recommendedName>
        <fullName evidence="3">SnoaL-like domain-containing protein</fullName>
    </recommendedName>
</protein>
<name>A0A1V8T4D5_9PEZI</name>
<dbReference type="AlphaFoldDB" id="A0A1V8T4D5"/>
<dbReference type="Gene3D" id="3.10.450.50">
    <property type="match status" value="1"/>
</dbReference>
<dbReference type="Proteomes" id="UP000192596">
    <property type="component" value="Unassembled WGS sequence"/>
</dbReference>